<name>A0AAU9UE10_EUPED</name>
<dbReference type="EMBL" id="CAKOGL010000015">
    <property type="protein sequence ID" value="CAH2095030.1"/>
    <property type="molecule type" value="Genomic_DNA"/>
</dbReference>
<keyword evidence="2" id="KW-1185">Reference proteome</keyword>
<dbReference type="AlphaFoldDB" id="A0AAU9UE10"/>
<evidence type="ECO:0000313" key="1">
    <source>
        <dbReference type="EMBL" id="CAH2095030.1"/>
    </source>
</evidence>
<comment type="caution">
    <text evidence="1">The sequence shown here is derived from an EMBL/GenBank/DDBJ whole genome shotgun (WGS) entry which is preliminary data.</text>
</comment>
<sequence length="142" mass="15433">MILVVRMRSDTDGPNRLPGTSRLTLLRSNTGMLSVGFTVAWRCSRVFEALAVPEALCACLRLRIRVPDARPGGVLEARIACVTDGDRCSRLNAGEAARVSAVLAGRLHVAPLCDTRRVSTETDRRARPAIAPSAFRLSDRYA</sequence>
<organism evidence="1 2">
    <name type="scientific">Euphydryas editha</name>
    <name type="common">Edith's checkerspot</name>
    <dbReference type="NCBI Taxonomy" id="104508"/>
    <lineage>
        <taxon>Eukaryota</taxon>
        <taxon>Metazoa</taxon>
        <taxon>Ecdysozoa</taxon>
        <taxon>Arthropoda</taxon>
        <taxon>Hexapoda</taxon>
        <taxon>Insecta</taxon>
        <taxon>Pterygota</taxon>
        <taxon>Neoptera</taxon>
        <taxon>Endopterygota</taxon>
        <taxon>Lepidoptera</taxon>
        <taxon>Glossata</taxon>
        <taxon>Ditrysia</taxon>
        <taxon>Papilionoidea</taxon>
        <taxon>Nymphalidae</taxon>
        <taxon>Nymphalinae</taxon>
        <taxon>Euphydryas</taxon>
    </lineage>
</organism>
<protein>
    <submittedName>
        <fullName evidence="1">Uncharacterized protein</fullName>
    </submittedName>
</protein>
<proteinExistence type="predicted"/>
<accession>A0AAU9UE10</accession>
<gene>
    <name evidence="1" type="ORF">EEDITHA_LOCUS10532</name>
</gene>
<reference evidence="1" key="1">
    <citation type="submission" date="2022-03" db="EMBL/GenBank/DDBJ databases">
        <authorList>
            <person name="Tunstrom K."/>
        </authorList>
    </citation>
    <scope>NUCLEOTIDE SEQUENCE</scope>
</reference>
<evidence type="ECO:0000313" key="2">
    <source>
        <dbReference type="Proteomes" id="UP001153954"/>
    </source>
</evidence>
<dbReference type="Proteomes" id="UP001153954">
    <property type="component" value="Unassembled WGS sequence"/>
</dbReference>